<dbReference type="Proteomes" id="UP001225906">
    <property type="component" value="Unassembled WGS sequence"/>
</dbReference>
<sequence>MRLLQHLKSMARQPASIAIRDCAELVTLFARSRWGRYAPVYRLSSQLRGWHACRIANMHGVVASTSVLGVEDFATIKTMIRRAAVPGLDDVLQDQLFFLAVGAIQVQSQTGSTLAWQRFHQAIHLQLDHRKVFRGWSFGLVVSLCAIWLTMSHLQQTQLHKTTPVTEDNTLLANGGTADPVTISLLQLAYSKMKNGTCQLPQAAMLPEAQRQAFILFVTEGKVDVEHVESLREALGYVNCLYPQALMRPQGRDSNGSVTMHGD</sequence>
<accession>A0ABT9JSF8</accession>
<comment type="caution">
    <text evidence="1">The sequence shown here is derived from an EMBL/GenBank/DDBJ whole genome shotgun (WGS) entry which is preliminary data.</text>
</comment>
<protein>
    <submittedName>
        <fullName evidence="1">Uncharacterized protein</fullName>
    </submittedName>
</protein>
<evidence type="ECO:0000313" key="1">
    <source>
        <dbReference type="EMBL" id="MDP8567488.1"/>
    </source>
</evidence>
<reference evidence="2" key="1">
    <citation type="journal article" date="2019" name="Int. J. Syst. Evol. Microbiol.">
        <title>The Global Catalogue of Microorganisms (GCM) 10K type strain sequencing project: providing services to taxonomists for standard genome sequencing and annotation.</title>
        <authorList>
            <consortium name="The Broad Institute Genomics Platform"/>
            <consortium name="The Broad Institute Genome Sequencing Center for Infectious Disease"/>
            <person name="Wu L."/>
            <person name="Ma J."/>
        </authorList>
    </citation>
    <scope>NUCLEOTIDE SEQUENCE [LARGE SCALE GENOMIC DNA]</scope>
    <source>
        <strain evidence="2">VKM B-3159</strain>
    </source>
</reference>
<dbReference type="EMBL" id="JAVCAP010000013">
    <property type="protein sequence ID" value="MDP8567488.1"/>
    <property type="molecule type" value="Genomic_DNA"/>
</dbReference>
<dbReference type="RefSeq" id="WP_306389213.1">
    <property type="nucleotide sequence ID" value="NZ_JAVCAP010000013.1"/>
</dbReference>
<name>A0ABT9JSF8_9PROT</name>
<evidence type="ECO:0000313" key="2">
    <source>
        <dbReference type="Proteomes" id="UP001225906"/>
    </source>
</evidence>
<gene>
    <name evidence="1" type="ORF">Q9291_06475</name>
</gene>
<organism evidence="1 2">
    <name type="scientific">Methylophilus aquaticus</name>
    <dbReference type="NCBI Taxonomy" id="1971610"/>
    <lineage>
        <taxon>Bacteria</taxon>
        <taxon>Pseudomonadati</taxon>
        <taxon>Pseudomonadota</taxon>
        <taxon>Betaproteobacteria</taxon>
        <taxon>Nitrosomonadales</taxon>
        <taxon>Methylophilaceae</taxon>
        <taxon>Methylophilus</taxon>
    </lineage>
</organism>
<keyword evidence="2" id="KW-1185">Reference proteome</keyword>
<proteinExistence type="predicted"/>